<feature type="region of interest" description="Disordered" evidence="1">
    <location>
        <begin position="60"/>
        <end position="105"/>
    </location>
</feature>
<organism evidence="2 3">
    <name type="scientific">Austropuccinia psidii MF-1</name>
    <dbReference type="NCBI Taxonomy" id="1389203"/>
    <lineage>
        <taxon>Eukaryota</taxon>
        <taxon>Fungi</taxon>
        <taxon>Dikarya</taxon>
        <taxon>Basidiomycota</taxon>
        <taxon>Pucciniomycotina</taxon>
        <taxon>Pucciniomycetes</taxon>
        <taxon>Pucciniales</taxon>
        <taxon>Sphaerophragmiaceae</taxon>
        <taxon>Austropuccinia</taxon>
    </lineage>
</organism>
<feature type="region of interest" description="Disordered" evidence="1">
    <location>
        <begin position="1"/>
        <end position="31"/>
    </location>
</feature>
<feature type="compositionally biased region" description="Polar residues" evidence="1">
    <location>
        <begin position="1"/>
        <end position="14"/>
    </location>
</feature>
<gene>
    <name evidence="2" type="ORF">O181_003601</name>
</gene>
<proteinExistence type="predicted"/>
<evidence type="ECO:0000313" key="2">
    <source>
        <dbReference type="EMBL" id="MBW0463886.1"/>
    </source>
</evidence>
<dbReference type="Proteomes" id="UP000765509">
    <property type="component" value="Unassembled WGS sequence"/>
</dbReference>
<evidence type="ECO:0000313" key="3">
    <source>
        <dbReference type="Proteomes" id="UP000765509"/>
    </source>
</evidence>
<comment type="caution">
    <text evidence="2">The sequence shown here is derived from an EMBL/GenBank/DDBJ whole genome shotgun (WGS) entry which is preliminary data.</text>
</comment>
<accession>A0A9Q3GEA6</accession>
<keyword evidence="3" id="KW-1185">Reference proteome</keyword>
<dbReference type="EMBL" id="AVOT02000650">
    <property type="protein sequence ID" value="MBW0463886.1"/>
    <property type="molecule type" value="Genomic_DNA"/>
</dbReference>
<sequence length="147" mass="17003">MQTSIHLSIQQEPQTRGLEGYGSSSSSPTMQRFIPIEHGQQEVQPIFTLGRTWRQLPEDMSQRSYGNQQIMESQQEIQTPGGKDSQYKGESNHYPSHRRTNEPDINYSYSFRLTRIKHTRLPSGSTSFRHQHISYQESPFFTIPGTL</sequence>
<feature type="compositionally biased region" description="Polar residues" evidence="1">
    <location>
        <begin position="62"/>
        <end position="78"/>
    </location>
</feature>
<dbReference type="AlphaFoldDB" id="A0A9Q3GEA6"/>
<reference evidence="2" key="1">
    <citation type="submission" date="2021-03" db="EMBL/GenBank/DDBJ databases">
        <title>Draft genome sequence of rust myrtle Austropuccinia psidii MF-1, a brazilian biotype.</title>
        <authorList>
            <person name="Quecine M.C."/>
            <person name="Pachon D.M.R."/>
            <person name="Bonatelli M.L."/>
            <person name="Correr F.H."/>
            <person name="Franceschini L.M."/>
            <person name="Leite T.F."/>
            <person name="Margarido G.R.A."/>
            <person name="Almeida C.A."/>
            <person name="Ferrarezi J.A."/>
            <person name="Labate C.A."/>
        </authorList>
    </citation>
    <scope>NUCLEOTIDE SEQUENCE</scope>
    <source>
        <strain evidence="2">MF-1</strain>
    </source>
</reference>
<evidence type="ECO:0000256" key="1">
    <source>
        <dbReference type="SAM" id="MobiDB-lite"/>
    </source>
</evidence>
<name>A0A9Q3GEA6_9BASI</name>
<protein>
    <submittedName>
        <fullName evidence="2">Uncharacterized protein</fullName>
    </submittedName>
</protein>